<dbReference type="AlphaFoldDB" id="A0A0A9BRT1"/>
<organism evidence="1">
    <name type="scientific">Arundo donax</name>
    <name type="common">Giant reed</name>
    <name type="synonym">Donax arundinaceus</name>
    <dbReference type="NCBI Taxonomy" id="35708"/>
    <lineage>
        <taxon>Eukaryota</taxon>
        <taxon>Viridiplantae</taxon>
        <taxon>Streptophyta</taxon>
        <taxon>Embryophyta</taxon>
        <taxon>Tracheophyta</taxon>
        <taxon>Spermatophyta</taxon>
        <taxon>Magnoliopsida</taxon>
        <taxon>Liliopsida</taxon>
        <taxon>Poales</taxon>
        <taxon>Poaceae</taxon>
        <taxon>PACMAD clade</taxon>
        <taxon>Arundinoideae</taxon>
        <taxon>Arundineae</taxon>
        <taxon>Arundo</taxon>
    </lineage>
</organism>
<reference evidence="1" key="1">
    <citation type="submission" date="2014-09" db="EMBL/GenBank/DDBJ databases">
        <authorList>
            <person name="Magalhaes I.L.F."/>
            <person name="Oliveira U."/>
            <person name="Santos F.R."/>
            <person name="Vidigal T.H.D.A."/>
            <person name="Brescovit A.D."/>
            <person name="Santos A.J."/>
        </authorList>
    </citation>
    <scope>NUCLEOTIDE SEQUENCE</scope>
    <source>
        <tissue evidence="1">Shoot tissue taken approximately 20 cm above the soil surface</tissue>
    </source>
</reference>
<name>A0A0A9BRT1_ARUDO</name>
<proteinExistence type="predicted"/>
<protein>
    <submittedName>
        <fullName evidence="1">Uncharacterized protein</fullName>
    </submittedName>
</protein>
<dbReference type="EMBL" id="GBRH01235858">
    <property type="protein sequence ID" value="JAD62037.1"/>
    <property type="molecule type" value="Transcribed_RNA"/>
</dbReference>
<accession>A0A0A9BRT1</accession>
<evidence type="ECO:0000313" key="1">
    <source>
        <dbReference type="EMBL" id="JAD62037.1"/>
    </source>
</evidence>
<sequence>MSKPCPPTHNMNIHIFPGMAYKVVQGNNFINLACSYFFPSRKYNETTSTE</sequence>
<reference evidence="1" key="2">
    <citation type="journal article" date="2015" name="Data Brief">
        <title>Shoot transcriptome of the giant reed, Arundo donax.</title>
        <authorList>
            <person name="Barrero R.A."/>
            <person name="Guerrero F.D."/>
            <person name="Moolhuijzen P."/>
            <person name="Goolsby J.A."/>
            <person name="Tidwell J."/>
            <person name="Bellgard S.E."/>
            <person name="Bellgard M.I."/>
        </authorList>
    </citation>
    <scope>NUCLEOTIDE SEQUENCE</scope>
    <source>
        <tissue evidence="1">Shoot tissue taken approximately 20 cm above the soil surface</tissue>
    </source>
</reference>